<dbReference type="Gene3D" id="3.60.15.10">
    <property type="entry name" value="Ribonuclease Z/Hydroxyacylglutathione hydrolase-like"/>
    <property type="match status" value="1"/>
</dbReference>
<dbReference type="PANTHER" id="PTHR15032:SF4">
    <property type="entry name" value="N-ACYL-PHOSPHATIDYLETHANOLAMINE-HYDROLYZING PHOSPHOLIPASE D"/>
    <property type="match status" value="1"/>
</dbReference>
<dbReference type="GO" id="GO:0005737">
    <property type="term" value="C:cytoplasm"/>
    <property type="evidence" value="ECO:0007669"/>
    <property type="project" value="TreeGrafter"/>
</dbReference>
<dbReference type="GO" id="GO:0070290">
    <property type="term" value="F:N-acylphosphatidylethanolamine-specific phospholipase D activity"/>
    <property type="evidence" value="ECO:0007669"/>
    <property type="project" value="InterPro"/>
</dbReference>
<dbReference type="InterPro" id="IPR001279">
    <property type="entry name" value="Metallo-B-lactamas"/>
</dbReference>
<evidence type="ECO:0000313" key="2">
    <source>
        <dbReference type="EMBL" id="VYU32876.1"/>
    </source>
</evidence>
<keyword evidence="2" id="KW-0378">Hydrolase</keyword>
<protein>
    <submittedName>
        <fullName evidence="2">Metal-dependent hydrolase</fullName>
    </submittedName>
</protein>
<dbReference type="SUPFAM" id="SSF56281">
    <property type="entry name" value="Metallo-hydrolase/oxidoreductase"/>
    <property type="match status" value="1"/>
</dbReference>
<accession>A0A6N3DU45</accession>
<gene>
    <name evidence="2" type="ORF">PCLFYP37_02530</name>
</gene>
<dbReference type="RefSeq" id="WP_412442025.1">
    <property type="nucleotide sequence ID" value="NZ_CACRUT010000015.1"/>
</dbReference>
<dbReference type="InterPro" id="IPR024884">
    <property type="entry name" value="NAPE-PLD"/>
</dbReference>
<evidence type="ECO:0000259" key="1">
    <source>
        <dbReference type="Pfam" id="PF12706"/>
    </source>
</evidence>
<dbReference type="AlphaFoldDB" id="A0A6N3DU45"/>
<name>A0A6N3DU45_9BACT</name>
<dbReference type="Pfam" id="PF12706">
    <property type="entry name" value="Lactamase_B_2"/>
    <property type="match status" value="1"/>
</dbReference>
<dbReference type="GO" id="GO:0008270">
    <property type="term" value="F:zinc ion binding"/>
    <property type="evidence" value="ECO:0007669"/>
    <property type="project" value="InterPro"/>
</dbReference>
<proteinExistence type="predicted"/>
<dbReference type="EMBL" id="CACRUT010000015">
    <property type="protein sequence ID" value="VYU32876.1"/>
    <property type="molecule type" value="Genomic_DNA"/>
</dbReference>
<feature type="domain" description="Metallo-beta-lactamase" evidence="1">
    <location>
        <begin position="126"/>
        <end position="320"/>
    </location>
</feature>
<dbReference type="InterPro" id="IPR036866">
    <property type="entry name" value="RibonucZ/Hydroxyglut_hydro"/>
</dbReference>
<dbReference type="PIRSF" id="PIRSF038896">
    <property type="entry name" value="NAPE-PLD"/>
    <property type="match status" value="1"/>
</dbReference>
<sequence>MYRKKMIKILLVILCVIAVAIVAVVLFLQTPSFGRLPRGERLERIKRSPNFRDGEFRNMEPTVLMTSEKGKWGAMLDFVFKKSPEGLRPEHPVPSVKTDLRALDPDRELLVWFGHSSYLFQLGGKRILVDPVFCGAAPVSFLNKPFPGTDIYRPEDMPDIDCLVITHDHWDHLDYGTVTRLKGRVRKVVCPLGVGEHFEYWGYEPERLVELDWNETATLGGGVTVHCLPARHFSGRGLRSNRTLWASFLVEAAGRNVYIGGDGGYGAHYADIGKRFRGIDLAVLENGQYNVDWRYIHTLPKYQHAEAEALGARRVLTVHHSKYALARHRWDEPLENTRKLAEDSSLEVLCPMIGEVVEWSVK</sequence>
<reference evidence="2" key="1">
    <citation type="submission" date="2019-11" db="EMBL/GenBank/DDBJ databases">
        <authorList>
            <person name="Feng L."/>
        </authorList>
    </citation>
    <scope>NUCLEOTIDE SEQUENCE</scope>
    <source>
        <strain evidence="2">PclaraLFYP37</strain>
    </source>
</reference>
<organism evidence="2">
    <name type="scientific">Paraprevotella clara</name>
    <dbReference type="NCBI Taxonomy" id="454154"/>
    <lineage>
        <taxon>Bacteria</taxon>
        <taxon>Pseudomonadati</taxon>
        <taxon>Bacteroidota</taxon>
        <taxon>Bacteroidia</taxon>
        <taxon>Bacteroidales</taxon>
        <taxon>Prevotellaceae</taxon>
        <taxon>Paraprevotella</taxon>
    </lineage>
</organism>
<dbReference type="PANTHER" id="PTHR15032">
    <property type="entry name" value="N-ACYL-PHOSPHATIDYLETHANOLAMINE-HYDROLYZING PHOSPHOLIPASE D"/>
    <property type="match status" value="1"/>
</dbReference>